<dbReference type="GO" id="GO:0004866">
    <property type="term" value="F:endopeptidase inhibitor activity"/>
    <property type="evidence" value="ECO:0007669"/>
    <property type="project" value="InterPro"/>
</dbReference>
<dbReference type="PANTHER" id="PTHR11412">
    <property type="entry name" value="MACROGLOBULIN / COMPLEMENT"/>
    <property type="match status" value="1"/>
</dbReference>
<protein>
    <submittedName>
        <fullName evidence="3">Isoform of C5-1</fullName>
    </submittedName>
</protein>
<gene>
    <name evidence="3" type="ORF">IRJ41_011330</name>
</gene>
<accession>A0A9W8CAZ1</accession>
<evidence type="ECO:0000313" key="4">
    <source>
        <dbReference type="Proteomes" id="UP001059041"/>
    </source>
</evidence>
<dbReference type="InterPro" id="IPR041425">
    <property type="entry name" value="C3/4/5_MG1"/>
</dbReference>
<dbReference type="EMBL" id="JAFHDT010000002">
    <property type="protein sequence ID" value="KAI7812878.1"/>
    <property type="molecule type" value="Genomic_DNA"/>
</dbReference>
<evidence type="ECO:0000313" key="3">
    <source>
        <dbReference type="EMBL" id="KAI7812878.1"/>
    </source>
</evidence>
<dbReference type="InterPro" id="IPR002890">
    <property type="entry name" value="MG2"/>
</dbReference>
<dbReference type="Pfam" id="PF17790">
    <property type="entry name" value="MG1"/>
    <property type="match status" value="1"/>
</dbReference>
<proteinExistence type="predicted"/>
<comment type="caution">
    <text evidence="3">The sequence shown here is derived from an EMBL/GenBank/DDBJ whole genome shotgun (WGS) entry which is preliminary data.</text>
</comment>
<feature type="domain" description="Complement C3/4/5 macroglobulin" evidence="2">
    <location>
        <begin position="22"/>
        <end position="117"/>
    </location>
</feature>
<dbReference type="InterPro" id="IPR050473">
    <property type="entry name" value="A2M/Complement_sys"/>
</dbReference>
<name>A0A9W8CAZ1_TRIRA</name>
<dbReference type="AlphaFoldDB" id="A0A9W8CAZ1"/>
<dbReference type="PANTHER" id="PTHR11412:SF83">
    <property type="entry name" value="COMPLEMENT C5"/>
    <property type="match status" value="1"/>
</dbReference>
<dbReference type="Gene3D" id="2.60.40.1930">
    <property type="match status" value="2"/>
</dbReference>
<evidence type="ECO:0000259" key="2">
    <source>
        <dbReference type="Pfam" id="PF17790"/>
    </source>
</evidence>
<keyword evidence="4" id="KW-1185">Reference proteome</keyword>
<sequence>MTIFSEFLKSFDVFSWRYWTKYLITAPKLLRLDASENVLVQLFGYDQETIVDLYLKKSLAPGDKRYAFQSLKLNVHNKYHAKATLRIMPNDFPKGEKYVYLQAISSGLNTHERIPVTTVNGFLFIQTDKPLYTPDQEVQVRVYSMNEELRKSRHPVTLTFVDPNGIKVEMIDMTEINGAKPLLPPFKIPLKPIFGIWKIQATYTEIFDTAATAEFEVKEYVLPSISLQIKPEENYISAGNFESFKLKISAK</sequence>
<dbReference type="Proteomes" id="UP001059041">
    <property type="component" value="Linkage Group LG2"/>
</dbReference>
<reference evidence="3" key="1">
    <citation type="submission" date="2021-02" db="EMBL/GenBank/DDBJ databases">
        <title>Comparative genomics reveals that relaxation of natural selection precedes convergent phenotypic evolution of cavefish.</title>
        <authorList>
            <person name="Peng Z."/>
        </authorList>
    </citation>
    <scope>NUCLEOTIDE SEQUENCE</scope>
    <source>
        <tissue evidence="3">Muscle</tissue>
    </source>
</reference>
<feature type="domain" description="Macroglobulin" evidence="1">
    <location>
        <begin position="123"/>
        <end position="217"/>
    </location>
</feature>
<evidence type="ECO:0000259" key="1">
    <source>
        <dbReference type="Pfam" id="PF01835"/>
    </source>
</evidence>
<organism evidence="3 4">
    <name type="scientific">Triplophysa rosa</name>
    <name type="common">Cave loach</name>
    <dbReference type="NCBI Taxonomy" id="992332"/>
    <lineage>
        <taxon>Eukaryota</taxon>
        <taxon>Metazoa</taxon>
        <taxon>Chordata</taxon>
        <taxon>Craniata</taxon>
        <taxon>Vertebrata</taxon>
        <taxon>Euteleostomi</taxon>
        <taxon>Actinopterygii</taxon>
        <taxon>Neopterygii</taxon>
        <taxon>Teleostei</taxon>
        <taxon>Ostariophysi</taxon>
        <taxon>Cypriniformes</taxon>
        <taxon>Nemacheilidae</taxon>
        <taxon>Triplophysa</taxon>
    </lineage>
</organism>
<dbReference type="Pfam" id="PF01835">
    <property type="entry name" value="MG2"/>
    <property type="match status" value="1"/>
</dbReference>